<sequence>ILTSCCYTITATTPQSSPLSPRHHHLNSHTTMAAANITTDLPSSSSSTPLRCHHPPISPQPPSRHHLLLAITKECVGFTEAPPRARAAFGYIKTSRIRVRLDLLLTARVRLVVQFRNKAHADENKMMLDRFNQHTVDPLALMSNVSHQQHYSQSSSTPPSTFVPPHLANNAHLDSGLSPMENLIENLTNTLALLTQSYKTFIPQTNNQLRTSSNTRNQATFQDGRVVVQNVQGRQNRGQGTNPRGGGAAGMGKFITELRMLIQVKQDKLSATTATV</sequence>
<protein>
    <submittedName>
        <fullName evidence="1">Uncharacterized protein</fullName>
    </submittedName>
</protein>
<gene>
    <name evidence="1" type="ORF">Tci_585614</name>
</gene>
<comment type="caution">
    <text evidence="1">The sequence shown here is derived from an EMBL/GenBank/DDBJ whole genome shotgun (WGS) entry which is preliminary data.</text>
</comment>
<organism evidence="1">
    <name type="scientific">Tanacetum cinerariifolium</name>
    <name type="common">Dalmatian daisy</name>
    <name type="synonym">Chrysanthemum cinerariifolium</name>
    <dbReference type="NCBI Taxonomy" id="118510"/>
    <lineage>
        <taxon>Eukaryota</taxon>
        <taxon>Viridiplantae</taxon>
        <taxon>Streptophyta</taxon>
        <taxon>Embryophyta</taxon>
        <taxon>Tracheophyta</taxon>
        <taxon>Spermatophyta</taxon>
        <taxon>Magnoliopsida</taxon>
        <taxon>eudicotyledons</taxon>
        <taxon>Gunneridae</taxon>
        <taxon>Pentapetalae</taxon>
        <taxon>asterids</taxon>
        <taxon>campanulids</taxon>
        <taxon>Asterales</taxon>
        <taxon>Asteraceae</taxon>
        <taxon>Asteroideae</taxon>
        <taxon>Anthemideae</taxon>
        <taxon>Anthemidinae</taxon>
        <taxon>Tanacetum</taxon>
    </lineage>
</organism>
<feature type="non-terminal residue" evidence="1">
    <location>
        <position position="1"/>
    </location>
</feature>
<dbReference type="AlphaFoldDB" id="A0A699J5P9"/>
<dbReference type="EMBL" id="BKCJ010374530">
    <property type="protein sequence ID" value="GFA13642.1"/>
    <property type="molecule type" value="Genomic_DNA"/>
</dbReference>
<evidence type="ECO:0000313" key="1">
    <source>
        <dbReference type="EMBL" id="GFA13642.1"/>
    </source>
</evidence>
<accession>A0A699J5P9</accession>
<name>A0A699J5P9_TANCI</name>
<proteinExistence type="predicted"/>
<reference evidence="1" key="1">
    <citation type="journal article" date="2019" name="Sci. Rep.">
        <title>Draft genome of Tanacetum cinerariifolium, the natural source of mosquito coil.</title>
        <authorList>
            <person name="Yamashiro T."/>
            <person name="Shiraishi A."/>
            <person name="Satake H."/>
            <person name="Nakayama K."/>
        </authorList>
    </citation>
    <scope>NUCLEOTIDE SEQUENCE</scope>
</reference>